<dbReference type="OrthoDB" id="8523426at2"/>
<proteinExistence type="inferred from homology"/>
<evidence type="ECO:0000259" key="4">
    <source>
        <dbReference type="Pfam" id="PF00724"/>
    </source>
</evidence>
<dbReference type="RefSeq" id="WP_003636516.1">
    <property type="nucleotide sequence ID" value="NC_013861.1"/>
</dbReference>
<feature type="domain" description="NADH:flavin oxidoreductase/NADH oxidase N-terminal" evidence="4">
    <location>
        <begin position="7"/>
        <end position="336"/>
    </location>
</feature>
<dbReference type="GO" id="GO:0016628">
    <property type="term" value="F:oxidoreductase activity, acting on the CH-CH group of donors, NAD or NADP as acceptor"/>
    <property type="evidence" value="ECO:0007669"/>
    <property type="project" value="UniProtKB-ARBA"/>
</dbReference>
<dbReference type="EC" id="1.-.-.-" evidence="5"/>
<dbReference type="eggNOG" id="COG1902">
    <property type="taxonomic scope" value="Bacteria"/>
</dbReference>
<protein>
    <submittedName>
        <fullName evidence="5">N-ethylmaleimide reductase, FMN-linked</fullName>
        <ecNumber evidence="5">1.-.-.-</ecNumber>
    </submittedName>
</protein>
<gene>
    <name evidence="5" type="primary">nemA</name>
    <name evidence="5" type="ordered locus">LLO_2142</name>
</gene>
<dbReference type="FunFam" id="3.20.20.70:FF:000059">
    <property type="entry name" value="N-ethylmaleimide reductase, FMN-linked"/>
    <property type="match status" value="1"/>
</dbReference>
<dbReference type="PANTHER" id="PTHR22893:SF55">
    <property type="entry name" value="OXIDOREDUCTASE-RELATED"/>
    <property type="match status" value="1"/>
</dbReference>
<dbReference type="AlphaFoldDB" id="D3HJE2"/>
<dbReference type="HOGENOM" id="CLU_012153_0_0_6"/>
<sequence length="351" mass="39489">MSQLDLLLTPIQLNETLCLKNRIVMAPMTRNMAHDDLSPTQLMAEYYARRADAGLIITEGTIIRQDAKGYSNVPGIFTREQIEGWKMVTDSVHANKGHIFSQIWHLGRVSHPYFLNGALPISASETVMTGRVSRSDGLTYGRSRAATLDEIKETIESYAAAARNAIAAGFDGIEIHGANGYLIDQFLHYHTNHRIDSYGETPENMARFALEIVKACGDTIGYQKVGIRLSPGAYLNEIVGDKRDAEVFQYLLEQLNLLPIAYVHTGNFNDKVIFEELNQKTMTEFMRTYFEGILIATGSYDFHEGQEKIKNKEFDLLGIGRPFIANPNLIQKLHNNETINLYDASMLNTLF</sequence>
<dbReference type="SUPFAM" id="SSF51395">
    <property type="entry name" value="FMN-linked oxidoreductases"/>
    <property type="match status" value="1"/>
</dbReference>
<dbReference type="CDD" id="cd02933">
    <property type="entry name" value="OYE_like_FMN"/>
    <property type="match status" value="1"/>
</dbReference>
<organism evidence="5 6">
    <name type="scientific">Legionella longbeachae serogroup 1 (strain NSW150)</name>
    <dbReference type="NCBI Taxonomy" id="661367"/>
    <lineage>
        <taxon>Bacteria</taxon>
        <taxon>Pseudomonadati</taxon>
        <taxon>Pseudomonadota</taxon>
        <taxon>Gammaproteobacteria</taxon>
        <taxon>Legionellales</taxon>
        <taxon>Legionellaceae</taxon>
        <taxon>Legionella</taxon>
    </lineage>
</organism>
<dbReference type="InterPro" id="IPR045247">
    <property type="entry name" value="Oye-like"/>
</dbReference>
<evidence type="ECO:0000313" key="6">
    <source>
        <dbReference type="Proteomes" id="UP000001060"/>
    </source>
</evidence>
<dbReference type="KEGG" id="llo:LLO_2142"/>
<comment type="similarity">
    <text evidence="2">Belongs to the NADH:flavin oxidoreductase/NADH oxidase family.</text>
</comment>
<reference evidence="5 6" key="1">
    <citation type="journal article" date="2010" name="PLoS Genet.">
        <title>Analysis of the Legionella longbeachae genome and transcriptome uncovers unique strategies to cause Legionnaires' disease.</title>
        <authorList>
            <person name="Cazalet C."/>
            <person name="Gomez-Valero L."/>
            <person name="Rusniok C."/>
            <person name="Lomma M."/>
            <person name="Dervins-Ravault D."/>
            <person name="Newton H."/>
            <person name="Sansom F."/>
            <person name="Jarraud S."/>
            <person name="Zidane N."/>
            <person name="Ma L."/>
            <person name="Bouchier C."/>
            <person name="Etienne J."/>
            <person name="Hartland E."/>
            <person name="Buchrieser C."/>
        </authorList>
    </citation>
    <scope>NUCLEOTIDE SEQUENCE [LARGE SCALE GENOMIC DNA]</scope>
    <source>
        <strain evidence="5 6">NSW150</strain>
    </source>
</reference>
<keyword evidence="3 5" id="KW-0560">Oxidoreductase</keyword>
<evidence type="ECO:0000256" key="2">
    <source>
        <dbReference type="ARBA" id="ARBA00005979"/>
    </source>
</evidence>
<evidence type="ECO:0000313" key="5">
    <source>
        <dbReference type="EMBL" id="CBJ12534.1"/>
    </source>
</evidence>
<dbReference type="Pfam" id="PF00724">
    <property type="entry name" value="Oxidored_FMN"/>
    <property type="match status" value="1"/>
</dbReference>
<dbReference type="InterPro" id="IPR001155">
    <property type="entry name" value="OxRdtase_FMN_N"/>
</dbReference>
<dbReference type="STRING" id="661367.LLO_2142"/>
<dbReference type="Proteomes" id="UP000001060">
    <property type="component" value="Chromosome"/>
</dbReference>
<evidence type="ECO:0000256" key="1">
    <source>
        <dbReference type="ARBA" id="ARBA00001917"/>
    </source>
</evidence>
<comment type="cofactor">
    <cofactor evidence="1">
        <name>FMN</name>
        <dbReference type="ChEBI" id="CHEBI:58210"/>
    </cofactor>
</comment>
<dbReference type="Gene3D" id="3.20.20.70">
    <property type="entry name" value="Aldolase class I"/>
    <property type="match status" value="1"/>
</dbReference>
<dbReference type="GO" id="GO:0005829">
    <property type="term" value="C:cytosol"/>
    <property type="evidence" value="ECO:0007669"/>
    <property type="project" value="UniProtKB-ARBA"/>
</dbReference>
<dbReference type="EMBL" id="FN650140">
    <property type="protein sequence ID" value="CBJ12534.1"/>
    <property type="molecule type" value="Genomic_DNA"/>
</dbReference>
<dbReference type="GO" id="GO:0010181">
    <property type="term" value="F:FMN binding"/>
    <property type="evidence" value="ECO:0007669"/>
    <property type="project" value="InterPro"/>
</dbReference>
<name>D3HJE2_LEGLN</name>
<dbReference type="PANTHER" id="PTHR22893">
    <property type="entry name" value="NADH OXIDOREDUCTASE-RELATED"/>
    <property type="match status" value="1"/>
</dbReference>
<accession>D3HJE2</accession>
<keyword evidence="6" id="KW-1185">Reference proteome</keyword>
<dbReference type="InterPro" id="IPR013785">
    <property type="entry name" value="Aldolase_TIM"/>
</dbReference>
<dbReference type="GeneID" id="40926353"/>
<evidence type="ECO:0000256" key="3">
    <source>
        <dbReference type="ARBA" id="ARBA00023002"/>
    </source>
</evidence>